<evidence type="ECO:0000256" key="2">
    <source>
        <dbReference type="ARBA" id="ARBA00005912"/>
    </source>
</evidence>
<dbReference type="CDD" id="cd00520">
    <property type="entry name" value="RRF"/>
    <property type="match status" value="1"/>
</dbReference>
<name>A0A0R1L0N6_9LACO</name>
<dbReference type="OrthoDB" id="9804006at2"/>
<dbReference type="FunFam" id="3.30.1360.40:FF:000001">
    <property type="entry name" value="Ribosome-recycling factor"/>
    <property type="match status" value="1"/>
</dbReference>
<comment type="similarity">
    <text evidence="2 5">Belongs to the RRF family.</text>
</comment>
<dbReference type="InterPro" id="IPR002661">
    <property type="entry name" value="Ribosome_recyc_fac"/>
</dbReference>
<organism evidence="7 8">
    <name type="scientific">Lentilactobacillus sunkii DSM 19904</name>
    <dbReference type="NCBI Taxonomy" id="1423808"/>
    <lineage>
        <taxon>Bacteria</taxon>
        <taxon>Bacillati</taxon>
        <taxon>Bacillota</taxon>
        <taxon>Bacilli</taxon>
        <taxon>Lactobacillales</taxon>
        <taxon>Lactobacillaceae</taxon>
        <taxon>Lentilactobacillus</taxon>
    </lineage>
</organism>
<dbReference type="Gene3D" id="1.10.132.20">
    <property type="entry name" value="Ribosome-recycling factor"/>
    <property type="match status" value="1"/>
</dbReference>
<dbReference type="EMBL" id="AZEA01000003">
    <property type="protein sequence ID" value="KRK89112.1"/>
    <property type="molecule type" value="Genomic_DNA"/>
</dbReference>
<comment type="subcellular location">
    <subcellularLocation>
        <location evidence="1 5">Cytoplasm</location>
    </subcellularLocation>
</comment>
<dbReference type="AlphaFoldDB" id="A0A0R1L0N6"/>
<dbReference type="RefSeq" id="WP_057823667.1">
    <property type="nucleotide sequence ID" value="NZ_AZEA01000003.1"/>
</dbReference>
<keyword evidence="4 5" id="KW-0648">Protein biosynthesis</keyword>
<reference evidence="7 8" key="1">
    <citation type="journal article" date="2015" name="Genome Announc.">
        <title>Expanding the biotechnology potential of lactobacilli through comparative genomics of 213 strains and associated genera.</title>
        <authorList>
            <person name="Sun Z."/>
            <person name="Harris H.M."/>
            <person name="McCann A."/>
            <person name="Guo C."/>
            <person name="Argimon S."/>
            <person name="Zhang W."/>
            <person name="Yang X."/>
            <person name="Jeffery I.B."/>
            <person name="Cooney J.C."/>
            <person name="Kagawa T.F."/>
            <person name="Liu W."/>
            <person name="Song Y."/>
            <person name="Salvetti E."/>
            <person name="Wrobel A."/>
            <person name="Rasinkangas P."/>
            <person name="Parkhill J."/>
            <person name="Rea M.C."/>
            <person name="O'Sullivan O."/>
            <person name="Ritari J."/>
            <person name="Douillard F.P."/>
            <person name="Paul Ross R."/>
            <person name="Yang R."/>
            <person name="Briner A.E."/>
            <person name="Felis G.E."/>
            <person name="de Vos W.M."/>
            <person name="Barrangou R."/>
            <person name="Klaenhammer T.R."/>
            <person name="Caufield P.W."/>
            <person name="Cui Y."/>
            <person name="Zhang H."/>
            <person name="O'Toole P.W."/>
        </authorList>
    </citation>
    <scope>NUCLEOTIDE SEQUENCE [LARGE SCALE GENOMIC DNA]</scope>
    <source>
        <strain evidence="7 8">DSM 19904</strain>
    </source>
</reference>
<dbReference type="FunFam" id="1.10.132.20:FF:000001">
    <property type="entry name" value="Ribosome-recycling factor"/>
    <property type="match status" value="1"/>
</dbReference>
<keyword evidence="8" id="KW-1185">Reference proteome</keyword>
<feature type="domain" description="Ribosome recycling factor" evidence="6">
    <location>
        <begin position="22"/>
        <end position="185"/>
    </location>
</feature>
<keyword evidence="3 5" id="KW-0963">Cytoplasm</keyword>
<dbReference type="HAMAP" id="MF_00040">
    <property type="entry name" value="RRF"/>
    <property type="match status" value="1"/>
</dbReference>
<evidence type="ECO:0000256" key="1">
    <source>
        <dbReference type="ARBA" id="ARBA00004496"/>
    </source>
</evidence>
<dbReference type="NCBIfam" id="TIGR00496">
    <property type="entry name" value="frr"/>
    <property type="match status" value="1"/>
</dbReference>
<gene>
    <name evidence="5" type="primary">frr</name>
    <name evidence="7" type="ORF">FD17_GL001597</name>
</gene>
<evidence type="ECO:0000313" key="8">
    <source>
        <dbReference type="Proteomes" id="UP000051581"/>
    </source>
</evidence>
<dbReference type="InterPro" id="IPR023584">
    <property type="entry name" value="Ribosome_recyc_fac_dom"/>
</dbReference>
<dbReference type="Pfam" id="PF01765">
    <property type="entry name" value="RRF"/>
    <property type="match status" value="1"/>
</dbReference>
<dbReference type="GO" id="GO:0005737">
    <property type="term" value="C:cytoplasm"/>
    <property type="evidence" value="ECO:0007669"/>
    <property type="project" value="UniProtKB-SubCell"/>
</dbReference>
<dbReference type="PANTHER" id="PTHR20982">
    <property type="entry name" value="RIBOSOME RECYCLING FACTOR"/>
    <property type="match status" value="1"/>
</dbReference>
<comment type="caution">
    <text evidence="7">The sequence shown here is derived from an EMBL/GenBank/DDBJ whole genome shotgun (WGS) entry which is preliminary data.</text>
</comment>
<evidence type="ECO:0000313" key="7">
    <source>
        <dbReference type="EMBL" id="KRK89112.1"/>
    </source>
</evidence>
<dbReference type="GO" id="GO:0006415">
    <property type="term" value="P:translational termination"/>
    <property type="evidence" value="ECO:0007669"/>
    <property type="project" value="UniProtKB-UniRule"/>
</dbReference>
<proteinExistence type="inferred from homology"/>
<evidence type="ECO:0000259" key="6">
    <source>
        <dbReference type="Pfam" id="PF01765"/>
    </source>
</evidence>
<dbReference type="GO" id="GO:0043023">
    <property type="term" value="F:ribosomal large subunit binding"/>
    <property type="evidence" value="ECO:0007669"/>
    <property type="project" value="TreeGrafter"/>
</dbReference>
<sequence>MADAQSVLSEAKEKMKNTREVLEHDMGSIRAGHANASLLSGVMVDYYGAPTPLNQIASITIPEARVILITPYDKSALEDIEKGIYEADLGISPANDGTAIRLAVPALTEDRRKEIAKQVKATGEKSKVAIRNVRREAMDTLKRSNKSEDITDDELHRYEDQVQKLTDDSIKGVDGIVSDKEQEVMNG</sequence>
<dbReference type="SUPFAM" id="SSF55194">
    <property type="entry name" value="Ribosome recycling factor, RRF"/>
    <property type="match status" value="1"/>
</dbReference>
<protein>
    <recommendedName>
        <fullName evidence="5">Ribosome-recycling factor</fullName>
        <shortName evidence="5">RRF</shortName>
    </recommendedName>
    <alternativeName>
        <fullName evidence="5">Ribosome-releasing factor</fullName>
    </alternativeName>
</protein>
<dbReference type="PANTHER" id="PTHR20982:SF3">
    <property type="entry name" value="MITOCHONDRIAL RIBOSOME RECYCLING FACTOR PSEUDO 1"/>
    <property type="match status" value="1"/>
</dbReference>
<accession>A0A0R1L0N6</accession>
<comment type="function">
    <text evidence="5">Responsible for the release of ribosomes from messenger RNA at the termination of protein biosynthesis. May increase the efficiency of translation by recycling ribosomes from one round of translation to another.</text>
</comment>
<evidence type="ECO:0000256" key="4">
    <source>
        <dbReference type="ARBA" id="ARBA00022917"/>
    </source>
</evidence>
<dbReference type="Proteomes" id="UP000051581">
    <property type="component" value="Unassembled WGS sequence"/>
</dbReference>
<dbReference type="Gene3D" id="3.30.1360.40">
    <property type="match status" value="1"/>
</dbReference>
<evidence type="ECO:0000256" key="5">
    <source>
        <dbReference type="HAMAP-Rule" id="MF_00040"/>
    </source>
</evidence>
<dbReference type="PATRIC" id="fig|1423808.3.peg.1618"/>
<dbReference type="InterPro" id="IPR036191">
    <property type="entry name" value="RRF_sf"/>
</dbReference>
<evidence type="ECO:0000256" key="3">
    <source>
        <dbReference type="ARBA" id="ARBA00022490"/>
    </source>
</evidence>